<accession>A0ABS8BQT1</accession>
<dbReference type="PROSITE" id="PS00092">
    <property type="entry name" value="N6_MTASE"/>
    <property type="match status" value="1"/>
</dbReference>
<feature type="domain" description="Release factor glutamine methyltransferase N-terminal" evidence="6">
    <location>
        <begin position="5"/>
        <end position="75"/>
    </location>
</feature>
<dbReference type="NCBIfam" id="TIGR03534">
    <property type="entry name" value="RF_mod_PrmC"/>
    <property type="match status" value="1"/>
</dbReference>
<dbReference type="Proteomes" id="UP001138961">
    <property type="component" value="Unassembled WGS sequence"/>
</dbReference>
<dbReference type="InterPro" id="IPR004556">
    <property type="entry name" value="HemK-like"/>
</dbReference>
<evidence type="ECO:0000256" key="1">
    <source>
        <dbReference type="ARBA" id="ARBA00022603"/>
    </source>
</evidence>
<feature type="binding site" evidence="4">
    <location>
        <begin position="186"/>
        <end position="189"/>
    </location>
    <ligand>
        <name>substrate</name>
    </ligand>
</feature>
<dbReference type="EC" id="2.1.1.297" evidence="4"/>
<dbReference type="InterPro" id="IPR002052">
    <property type="entry name" value="DNA_methylase_N6_adenine_CS"/>
</dbReference>
<dbReference type="PANTHER" id="PTHR18895">
    <property type="entry name" value="HEMK METHYLTRANSFERASE"/>
    <property type="match status" value="1"/>
</dbReference>
<organism evidence="7 8">
    <name type="scientific">Loktanella gaetbuli</name>
    <dbReference type="NCBI Taxonomy" id="2881335"/>
    <lineage>
        <taxon>Bacteria</taxon>
        <taxon>Pseudomonadati</taxon>
        <taxon>Pseudomonadota</taxon>
        <taxon>Alphaproteobacteria</taxon>
        <taxon>Rhodobacterales</taxon>
        <taxon>Roseobacteraceae</taxon>
        <taxon>Loktanella</taxon>
    </lineage>
</organism>
<dbReference type="SUPFAM" id="SSF53335">
    <property type="entry name" value="S-adenosyl-L-methionine-dependent methyltransferases"/>
    <property type="match status" value="1"/>
</dbReference>
<sequence length="282" mass="30167">MTWDQVLRQATAKLTLGGISDPARDARRLLAHILGVETARLSLIGADTAPAGLTRLFDDLIDQRSRRVPVSHLTGVRQFYGRRFAVTPDVLDPRPETEVLIAQALALPWTRVLDLGTGSGCILLTLLAERRAGTFGIGTDLSRAALAVAMRNAGDLRLGDRVQFHDGDWLEALPVSCAAFDLIVSNPPYIALDEVADLAPDVGLYEPRMALTDEGDGLGAYRAIIRAAPAHLTGGGALLVEIGPTQAQAVSDLMTAAGLTGIAVHRDLDGRDRVIFGRKPRN</sequence>
<keyword evidence="1 4" id="KW-0489">Methyltransferase</keyword>
<feature type="binding site" evidence="4">
    <location>
        <position position="169"/>
    </location>
    <ligand>
        <name>S-adenosyl-L-methionine</name>
        <dbReference type="ChEBI" id="CHEBI:59789"/>
    </ligand>
</feature>
<feature type="binding site" evidence="4">
    <location>
        <position position="186"/>
    </location>
    <ligand>
        <name>S-adenosyl-L-methionine</name>
        <dbReference type="ChEBI" id="CHEBI:59789"/>
    </ligand>
</feature>
<keyword evidence="3 4" id="KW-0949">S-adenosyl-L-methionine</keyword>
<dbReference type="PANTHER" id="PTHR18895:SF74">
    <property type="entry name" value="MTRF1L RELEASE FACTOR GLUTAMINE METHYLTRANSFERASE"/>
    <property type="match status" value="1"/>
</dbReference>
<dbReference type="EMBL" id="JAJATZ010000001">
    <property type="protein sequence ID" value="MCB5198093.1"/>
    <property type="molecule type" value="Genomic_DNA"/>
</dbReference>
<comment type="function">
    <text evidence="4">Methylates the class 1 translation termination release factors RF1/PrfA and RF2/PrfB on the glutamine residue of the universally conserved GGQ motif.</text>
</comment>
<comment type="similarity">
    <text evidence="4">Belongs to the protein N5-glutamine methyltransferase family. PrmC subfamily.</text>
</comment>
<comment type="catalytic activity">
    <reaction evidence="4">
        <text>L-glutaminyl-[peptide chain release factor] + S-adenosyl-L-methionine = N(5)-methyl-L-glutaminyl-[peptide chain release factor] + S-adenosyl-L-homocysteine + H(+)</text>
        <dbReference type="Rhea" id="RHEA:42896"/>
        <dbReference type="Rhea" id="RHEA-COMP:10271"/>
        <dbReference type="Rhea" id="RHEA-COMP:10272"/>
        <dbReference type="ChEBI" id="CHEBI:15378"/>
        <dbReference type="ChEBI" id="CHEBI:30011"/>
        <dbReference type="ChEBI" id="CHEBI:57856"/>
        <dbReference type="ChEBI" id="CHEBI:59789"/>
        <dbReference type="ChEBI" id="CHEBI:61891"/>
        <dbReference type="EC" id="2.1.1.297"/>
    </reaction>
</comment>
<comment type="caution">
    <text evidence="7">The sequence shown here is derived from an EMBL/GenBank/DDBJ whole genome shotgun (WGS) entry which is preliminary data.</text>
</comment>
<dbReference type="InterPro" id="IPR019874">
    <property type="entry name" value="RF_methyltr_PrmC"/>
</dbReference>
<dbReference type="HAMAP" id="MF_02126">
    <property type="entry name" value="RF_methyltr_PrmC"/>
    <property type="match status" value="1"/>
</dbReference>
<feature type="domain" description="Methyltransferase" evidence="5">
    <location>
        <begin position="110"/>
        <end position="194"/>
    </location>
</feature>
<dbReference type="Gene3D" id="1.10.8.10">
    <property type="entry name" value="DNA helicase RuvA subunit, C-terminal domain"/>
    <property type="match status" value="1"/>
</dbReference>
<protein>
    <recommendedName>
        <fullName evidence="4">Release factor glutamine methyltransferase</fullName>
        <shortName evidence="4">RF MTase</shortName>
        <ecNumber evidence="4">2.1.1.297</ecNumber>
    </recommendedName>
    <alternativeName>
        <fullName evidence="4">N5-glutamine methyltransferase PrmC</fullName>
    </alternativeName>
    <alternativeName>
        <fullName evidence="4">Protein-(glutamine-N5) MTase PrmC</fullName>
    </alternativeName>
    <alternativeName>
        <fullName evidence="4">Protein-glutamine N-methyltransferase PrmC</fullName>
    </alternativeName>
</protein>
<gene>
    <name evidence="4 7" type="primary">prmC</name>
    <name evidence="7" type="ORF">LGQ03_02460</name>
</gene>
<feature type="binding site" evidence="4">
    <location>
        <position position="140"/>
    </location>
    <ligand>
        <name>S-adenosyl-L-methionine</name>
        <dbReference type="ChEBI" id="CHEBI:59789"/>
    </ligand>
</feature>
<proteinExistence type="inferred from homology"/>
<dbReference type="InterPro" id="IPR050320">
    <property type="entry name" value="N5-glutamine_MTase"/>
</dbReference>
<dbReference type="RefSeq" id="WP_226747099.1">
    <property type="nucleotide sequence ID" value="NZ_JAJATZ010000001.1"/>
</dbReference>
<evidence type="ECO:0000259" key="5">
    <source>
        <dbReference type="Pfam" id="PF13847"/>
    </source>
</evidence>
<dbReference type="Gene3D" id="3.40.50.150">
    <property type="entry name" value="Vaccinia Virus protein VP39"/>
    <property type="match status" value="1"/>
</dbReference>
<dbReference type="Pfam" id="PF13847">
    <property type="entry name" value="Methyltransf_31"/>
    <property type="match status" value="1"/>
</dbReference>
<name>A0ABS8BQT1_9RHOB</name>
<dbReference type="GO" id="GO:0032259">
    <property type="term" value="P:methylation"/>
    <property type="evidence" value="ECO:0007669"/>
    <property type="project" value="UniProtKB-KW"/>
</dbReference>
<evidence type="ECO:0000256" key="4">
    <source>
        <dbReference type="HAMAP-Rule" id="MF_02126"/>
    </source>
</evidence>
<feature type="binding site" evidence="4">
    <location>
        <begin position="116"/>
        <end position="120"/>
    </location>
    <ligand>
        <name>S-adenosyl-L-methionine</name>
        <dbReference type="ChEBI" id="CHEBI:59789"/>
    </ligand>
</feature>
<evidence type="ECO:0000256" key="3">
    <source>
        <dbReference type="ARBA" id="ARBA00022691"/>
    </source>
</evidence>
<dbReference type="InterPro" id="IPR040758">
    <property type="entry name" value="PrmC_N"/>
</dbReference>
<evidence type="ECO:0000313" key="7">
    <source>
        <dbReference type="EMBL" id="MCB5198093.1"/>
    </source>
</evidence>
<dbReference type="InterPro" id="IPR025714">
    <property type="entry name" value="Methyltranfer_dom"/>
</dbReference>
<evidence type="ECO:0000259" key="6">
    <source>
        <dbReference type="Pfam" id="PF17827"/>
    </source>
</evidence>
<evidence type="ECO:0000256" key="2">
    <source>
        <dbReference type="ARBA" id="ARBA00022679"/>
    </source>
</evidence>
<dbReference type="InterPro" id="IPR029063">
    <property type="entry name" value="SAM-dependent_MTases_sf"/>
</dbReference>
<keyword evidence="2 4" id="KW-0808">Transferase</keyword>
<dbReference type="CDD" id="cd02440">
    <property type="entry name" value="AdoMet_MTases"/>
    <property type="match status" value="1"/>
</dbReference>
<dbReference type="Pfam" id="PF17827">
    <property type="entry name" value="PrmC_N"/>
    <property type="match status" value="1"/>
</dbReference>
<reference evidence="7" key="1">
    <citation type="submission" date="2021-10" db="EMBL/GenBank/DDBJ databases">
        <title>Loktanella gaetbuli sp. nov., isolated from a tidal flat.</title>
        <authorList>
            <person name="Park S."/>
            <person name="Yoon J.-H."/>
        </authorList>
    </citation>
    <scope>NUCLEOTIDE SEQUENCE</scope>
    <source>
        <strain evidence="7">TSTF-M6</strain>
    </source>
</reference>
<evidence type="ECO:0000313" key="8">
    <source>
        <dbReference type="Proteomes" id="UP001138961"/>
    </source>
</evidence>
<dbReference type="GO" id="GO:0102559">
    <property type="term" value="F:peptide chain release factor N(5)-glutamine methyltransferase activity"/>
    <property type="evidence" value="ECO:0007669"/>
    <property type="project" value="UniProtKB-EC"/>
</dbReference>
<dbReference type="NCBIfam" id="TIGR00536">
    <property type="entry name" value="hemK_fam"/>
    <property type="match status" value="1"/>
</dbReference>
<keyword evidence="8" id="KW-1185">Reference proteome</keyword>